<name>A0A5B8JXD0_9MOLU</name>
<dbReference type="InterPro" id="IPR020603">
    <property type="entry name" value="MraZ_dom"/>
</dbReference>
<gene>
    <name evidence="7 9" type="primary">mraZ</name>
    <name evidence="9" type="ORF">FRW55_01835</name>
</gene>
<feature type="domain" description="SpoVT-AbrB" evidence="8">
    <location>
        <begin position="4"/>
        <end position="46"/>
    </location>
</feature>
<keyword evidence="2 7" id="KW-0963">Cytoplasm</keyword>
<dbReference type="Proteomes" id="UP000318927">
    <property type="component" value="Chromosome"/>
</dbReference>
<evidence type="ECO:0000256" key="2">
    <source>
        <dbReference type="ARBA" id="ARBA00022490"/>
    </source>
</evidence>
<dbReference type="HAMAP" id="MF_01008">
    <property type="entry name" value="MraZ"/>
    <property type="match status" value="1"/>
</dbReference>
<evidence type="ECO:0000256" key="5">
    <source>
        <dbReference type="ARBA" id="ARBA00023125"/>
    </source>
</evidence>
<evidence type="ECO:0000256" key="1">
    <source>
        <dbReference type="ARBA" id="ARBA00013860"/>
    </source>
</evidence>
<keyword evidence="6 7" id="KW-0804">Transcription</keyword>
<keyword evidence="3" id="KW-0677">Repeat</keyword>
<organism evidence="9 10">
    <name type="scientific">Mycoplasma anserisalpingitidis</name>
    <dbReference type="NCBI Taxonomy" id="519450"/>
    <lineage>
        <taxon>Bacteria</taxon>
        <taxon>Bacillati</taxon>
        <taxon>Mycoplasmatota</taxon>
        <taxon>Mollicutes</taxon>
        <taxon>Mycoplasmataceae</taxon>
        <taxon>Mycoplasma</taxon>
    </lineage>
</organism>
<dbReference type="InterPro" id="IPR007159">
    <property type="entry name" value="SpoVT-AbrB_dom"/>
</dbReference>
<dbReference type="GO" id="GO:0005737">
    <property type="term" value="C:cytoplasm"/>
    <property type="evidence" value="ECO:0007669"/>
    <property type="project" value="UniProtKB-UniRule"/>
</dbReference>
<evidence type="ECO:0000313" key="10">
    <source>
        <dbReference type="Proteomes" id="UP000318927"/>
    </source>
</evidence>
<dbReference type="KEGG" id="mans:FRW55_01835"/>
<dbReference type="InterPro" id="IPR037914">
    <property type="entry name" value="SpoVT-AbrB_sf"/>
</dbReference>
<dbReference type="AlphaFoldDB" id="A0A5B8JXD0"/>
<dbReference type="SUPFAM" id="SSF89447">
    <property type="entry name" value="AbrB/MazE/MraZ-like"/>
    <property type="match status" value="1"/>
</dbReference>
<sequence>MFGTVERKIDDKNRIVLPTNFRDLLGSDFYLTIGFDGNGELRSKENFIEYTRTIEKQSMFNKNARALRRSILGRAINITLDSAGRFLLPKNILENLAIQKDVVFVGVGSIVEIWSKERYDEFESAYDDDTISQIAQELSNIES</sequence>
<feature type="domain" description="SpoVT-AbrB" evidence="8">
    <location>
        <begin position="75"/>
        <end position="118"/>
    </location>
</feature>
<dbReference type="OrthoDB" id="9807753at2"/>
<dbReference type="InterPro" id="IPR035644">
    <property type="entry name" value="MraZ_C"/>
</dbReference>
<dbReference type="Pfam" id="PF02381">
    <property type="entry name" value="MraZ"/>
    <property type="match status" value="2"/>
</dbReference>
<dbReference type="EMBL" id="CP042295">
    <property type="protein sequence ID" value="QDY86899.1"/>
    <property type="molecule type" value="Genomic_DNA"/>
</dbReference>
<keyword evidence="5 7" id="KW-0238">DNA-binding</keyword>
<dbReference type="RefSeq" id="WP_146368487.1">
    <property type="nucleotide sequence ID" value="NZ_CP042295.1"/>
</dbReference>
<dbReference type="InterPro" id="IPR038619">
    <property type="entry name" value="MraZ_sf"/>
</dbReference>
<dbReference type="CDD" id="cd16320">
    <property type="entry name" value="MraZ_N"/>
    <property type="match status" value="1"/>
</dbReference>
<evidence type="ECO:0000256" key="7">
    <source>
        <dbReference type="HAMAP-Rule" id="MF_01008"/>
    </source>
</evidence>
<keyword evidence="10" id="KW-1185">Reference proteome</keyword>
<dbReference type="PROSITE" id="PS51740">
    <property type="entry name" value="SPOVT_ABRB"/>
    <property type="match status" value="2"/>
</dbReference>
<dbReference type="CDD" id="cd16321">
    <property type="entry name" value="MraZ_C"/>
    <property type="match status" value="1"/>
</dbReference>
<keyword evidence="4 7" id="KW-0805">Transcription regulation</keyword>
<evidence type="ECO:0000256" key="3">
    <source>
        <dbReference type="ARBA" id="ARBA00022737"/>
    </source>
</evidence>
<dbReference type="GO" id="GO:0009295">
    <property type="term" value="C:nucleoid"/>
    <property type="evidence" value="ECO:0007669"/>
    <property type="project" value="UniProtKB-SubCell"/>
</dbReference>
<protein>
    <recommendedName>
        <fullName evidence="1 7">Transcriptional regulator MraZ</fullName>
    </recommendedName>
</protein>
<dbReference type="PANTHER" id="PTHR34701">
    <property type="entry name" value="TRANSCRIPTIONAL REGULATOR MRAZ"/>
    <property type="match status" value="1"/>
</dbReference>
<accession>A0A5B8JXD0</accession>
<dbReference type="GO" id="GO:2000143">
    <property type="term" value="P:negative regulation of DNA-templated transcription initiation"/>
    <property type="evidence" value="ECO:0007669"/>
    <property type="project" value="TreeGrafter"/>
</dbReference>
<dbReference type="Gene3D" id="3.40.1550.20">
    <property type="entry name" value="Transcriptional regulator MraZ domain"/>
    <property type="match status" value="1"/>
</dbReference>
<dbReference type="GO" id="GO:0000976">
    <property type="term" value="F:transcription cis-regulatory region binding"/>
    <property type="evidence" value="ECO:0007669"/>
    <property type="project" value="TreeGrafter"/>
</dbReference>
<dbReference type="PANTHER" id="PTHR34701:SF1">
    <property type="entry name" value="TRANSCRIPTIONAL REGULATOR MRAZ"/>
    <property type="match status" value="1"/>
</dbReference>
<dbReference type="GO" id="GO:0003700">
    <property type="term" value="F:DNA-binding transcription factor activity"/>
    <property type="evidence" value="ECO:0007669"/>
    <property type="project" value="UniProtKB-UniRule"/>
</dbReference>
<dbReference type="InterPro" id="IPR035642">
    <property type="entry name" value="MraZ_N"/>
</dbReference>
<comment type="subcellular location">
    <subcellularLocation>
        <location evidence="7">Cytoplasm</location>
        <location evidence="7">Nucleoid</location>
    </subcellularLocation>
</comment>
<proteinExistence type="inferred from homology"/>
<evidence type="ECO:0000256" key="4">
    <source>
        <dbReference type="ARBA" id="ARBA00023015"/>
    </source>
</evidence>
<evidence type="ECO:0000259" key="8">
    <source>
        <dbReference type="PROSITE" id="PS51740"/>
    </source>
</evidence>
<comment type="similarity">
    <text evidence="7">Belongs to the MraZ family.</text>
</comment>
<dbReference type="InterPro" id="IPR003444">
    <property type="entry name" value="MraZ"/>
</dbReference>
<comment type="subunit">
    <text evidence="7">Forms oligomers.</text>
</comment>
<reference evidence="9 10" key="1">
    <citation type="journal article" date="2019" name="Microbiol. Resour. Announc.">
        <title>Complete Genome Sequences of Three Mycoplasma anserisalpingitis (Mycoplasma sp. 1220) Strains.</title>
        <authorList>
            <person name="Grozner D."/>
            <person name="Forro B."/>
            <person name="Kovacs A.B."/>
            <person name="Marton S."/>
            <person name="Banyai K."/>
            <person name="Kreizinger Z."/>
            <person name="Sulyok K.M."/>
            <person name="Gyuranecz M."/>
        </authorList>
    </citation>
    <scope>NUCLEOTIDE SEQUENCE [LARGE SCALE GENOMIC DNA]</scope>
    <source>
        <strain evidence="9 10">ATCC:BAA-2147</strain>
    </source>
</reference>
<evidence type="ECO:0000256" key="6">
    <source>
        <dbReference type="ARBA" id="ARBA00023163"/>
    </source>
</evidence>
<evidence type="ECO:0000313" key="9">
    <source>
        <dbReference type="EMBL" id="QDY86899.1"/>
    </source>
</evidence>